<proteinExistence type="predicted"/>
<dbReference type="EMBL" id="NJGD01000023">
    <property type="protein sequence ID" value="PJR10565.1"/>
    <property type="molecule type" value="Genomic_DNA"/>
</dbReference>
<gene>
    <name evidence="1" type="ORF">CEJ86_29220</name>
</gene>
<evidence type="ECO:0000313" key="2">
    <source>
        <dbReference type="Proteomes" id="UP000231987"/>
    </source>
</evidence>
<dbReference type="Proteomes" id="UP000231987">
    <property type="component" value="Unassembled WGS sequence"/>
</dbReference>
<name>A0A2J0YUJ7_RHIML</name>
<organism evidence="1 2">
    <name type="scientific">Rhizobium meliloti</name>
    <name type="common">Ensifer meliloti</name>
    <name type="synonym">Sinorhizobium meliloti</name>
    <dbReference type="NCBI Taxonomy" id="382"/>
    <lineage>
        <taxon>Bacteria</taxon>
        <taxon>Pseudomonadati</taxon>
        <taxon>Pseudomonadota</taxon>
        <taxon>Alphaproteobacteria</taxon>
        <taxon>Hyphomicrobiales</taxon>
        <taxon>Rhizobiaceae</taxon>
        <taxon>Sinorhizobium/Ensifer group</taxon>
        <taxon>Sinorhizobium</taxon>
    </lineage>
</organism>
<comment type="caution">
    <text evidence="1">The sequence shown here is derived from an EMBL/GenBank/DDBJ whole genome shotgun (WGS) entry which is preliminary data.</text>
</comment>
<accession>A0A2J0YUJ7</accession>
<protein>
    <submittedName>
        <fullName evidence="1">Uncharacterized protein</fullName>
    </submittedName>
</protein>
<reference evidence="1 2" key="1">
    <citation type="submission" date="2017-06" db="EMBL/GenBank/DDBJ databases">
        <title>Ensifer strains isolated from leguminous trees and herbs display diverse denitrification phenotypes with some acting as strong N2O sinks.</title>
        <authorList>
            <person name="Woliy K."/>
            <person name="Mania D."/>
            <person name="Bakken L.R."/>
            <person name="Frostegard A."/>
        </authorList>
    </citation>
    <scope>NUCLEOTIDE SEQUENCE [LARGE SCALE GENOMIC DNA]</scope>
    <source>
        <strain evidence="1 2">AC50a</strain>
    </source>
</reference>
<sequence>MLKVFSILKRPAASSDSVRGLASDWTRDPLQHPDLFRMGERELADLPFPGWPWPRTGAENLCN</sequence>
<evidence type="ECO:0000313" key="1">
    <source>
        <dbReference type="EMBL" id="PJR10565.1"/>
    </source>
</evidence>
<dbReference type="AlphaFoldDB" id="A0A2J0YUJ7"/>